<evidence type="ECO:0000256" key="4">
    <source>
        <dbReference type="SAM" id="SignalP"/>
    </source>
</evidence>
<keyword evidence="3" id="KW-0443">Lipid metabolism</keyword>
<name>A0AAD8PC65_TARER</name>
<keyword evidence="2" id="KW-0378">Hydrolase</keyword>
<keyword evidence="3" id="KW-0442">Lipid degradation</keyword>
<gene>
    <name evidence="5" type="ORF">QVD17_06366</name>
</gene>
<dbReference type="CDD" id="cd01837">
    <property type="entry name" value="SGNH_plant_lipase_like"/>
    <property type="match status" value="1"/>
</dbReference>
<protein>
    <recommendedName>
        <fullName evidence="7">GDSL esterase/lipase</fullName>
    </recommendedName>
</protein>
<dbReference type="EMBL" id="JAUHHV010000001">
    <property type="protein sequence ID" value="KAK1440537.1"/>
    <property type="molecule type" value="Genomic_DNA"/>
</dbReference>
<dbReference type="AlphaFoldDB" id="A0AAD8PC65"/>
<evidence type="ECO:0000256" key="2">
    <source>
        <dbReference type="ARBA" id="ARBA00022801"/>
    </source>
</evidence>
<dbReference type="InterPro" id="IPR035669">
    <property type="entry name" value="SGNH_plant_lipase-like"/>
</dbReference>
<dbReference type="PANTHER" id="PTHR45648:SF180">
    <property type="entry name" value="OS04G0561800 PROTEIN"/>
    <property type="match status" value="1"/>
</dbReference>
<feature type="signal peptide" evidence="4">
    <location>
        <begin position="1"/>
        <end position="27"/>
    </location>
</feature>
<comment type="similarity">
    <text evidence="1">Belongs to the 'GDSL' lipolytic enzyme family.</text>
</comment>
<keyword evidence="6" id="KW-1185">Reference proteome</keyword>
<dbReference type="PANTHER" id="PTHR45648">
    <property type="entry name" value="GDSL LIPASE/ACYLHYDROLASE FAMILY PROTEIN (AFU_ORTHOLOGUE AFUA_4G14700)"/>
    <property type="match status" value="1"/>
</dbReference>
<dbReference type="InterPro" id="IPR036514">
    <property type="entry name" value="SGNH_hydro_sf"/>
</dbReference>
<comment type="caution">
    <text evidence="5">The sequence shown here is derived from an EMBL/GenBank/DDBJ whole genome shotgun (WGS) entry which is preliminary data.</text>
</comment>
<evidence type="ECO:0000313" key="5">
    <source>
        <dbReference type="EMBL" id="KAK1440537.1"/>
    </source>
</evidence>
<keyword evidence="4" id="KW-0732">Signal</keyword>
<organism evidence="5 6">
    <name type="scientific">Tagetes erecta</name>
    <name type="common">African marigold</name>
    <dbReference type="NCBI Taxonomy" id="13708"/>
    <lineage>
        <taxon>Eukaryota</taxon>
        <taxon>Viridiplantae</taxon>
        <taxon>Streptophyta</taxon>
        <taxon>Embryophyta</taxon>
        <taxon>Tracheophyta</taxon>
        <taxon>Spermatophyta</taxon>
        <taxon>Magnoliopsida</taxon>
        <taxon>eudicotyledons</taxon>
        <taxon>Gunneridae</taxon>
        <taxon>Pentapetalae</taxon>
        <taxon>asterids</taxon>
        <taxon>campanulids</taxon>
        <taxon>Asterales</taxon>
        <taxon>Asteraceae</taxon>
        <taxon>Asteroideae</taxon>
        <taxon>Heliantheae alliance</taxon>
        <taxon>Tageteae</taxon>
        <taxon>Tagetes</taxon>
    </lineage>
</organism>
<evidence type="ECO:0000256" key="1">
    <source>
        <dbReference type="ARBA" id="ARBA00008668"/>
    </source>
</evidence>
<evidence type="ECO:0000256" key="3">
    <source>
        <dbReference type="ARBA" id="ARBA00022963"/>
    </source>
</evidence>
<dbReference type="GO" id="GO:0016042">
    <property type="term" value="P:lipid catabolic process"/>
    <property type="evidence" value="ECO:0007669"/>
    <property type="project" value="UniProtKB-KW"/>
</dbReference>
<dbReference type="Proteomes" id="UP001229421">
    <property type="component" value="Unassembled WGS sequence"/>
</dbReference>
<dbReference type="SUPFAM" id="SSF52266">
    <property type="entry name" value="SGNH hydrolase"/>
    <property type="match status" value="1"/>
</dbReference>
<accession>A0AAD8PC65</accession>
<dbReference type="GO" id="GO:0016788">
    <property type="term" value="F:hydrolase activity, acting on ester bonds"/>
    <property type="evidence" value="ECO:0007669"/>
    <property type="project" value="InterPro"/>
</dbReference>
<evidence type="ECO:0000313" key="6">
    <source>
        <dbReference type="Proteomes" id="UP001229421"/>
    </source>
</evidence>
<evidence type="ECO:0008006" key="7">
    <source>
        <dbReference type="Google" id="ProtNLM"/>
    </source>
</evidence>
<proteinExistence type="inferred from homology"/>
<dbReference type="Gene3D" id="3.40.50.1110">
    <property type="entry name" value="SGNH hydrolase"/>
    <property type="match status" value="1"/>
</dbReference>
<feature type="chain" id="PRO_5042073668" description="GDSL esterase/lipase" evidence="4">
    <location>
        <begin position="28"/>
        <end position="370"/>
    </location>
</feature>
<sequence length="370" mass="39989">MAMDLRAQKPMLLILYVAIFCVLTASANQVRGQSQTAAPIFIFGDSTMDVGTNNHIKNCTARSDHPYYGIDFPGSKATGRFSNGHNTADTIVQLLGGYDLSPLPYLALVESGSNVTRGVVKGANFASGGAGLSKGIGQDFYGQVVSMDEQVQQFALVRGNITALLGQSRADSLLQSSMYIFSIGGNDLMTYIFTHPMTPEQFVVNLTDTYAIHLKNLYSMGARKFGILGIPPIGCCPIARSMSPGGACSNETNDLARACHPSFESLLKNLSSTLPGFKYSLANTYNMTMNVINNKIGFKDFESACCADKTAQGLSECKKGVHLCDKRDDYLFWDAFHPTEKASKLAASAFVYSTDPNFVSPINFGDLRKA</sequence>
<dbReference type="InterPro" id="IPR001087">
    <property type="entry name" value="GDSL"/>
</dbReference>
<dbReference type="InterPro" id="IPR051058">
    <property type="entry name" value="GDSL_Est/Lipase"/>
</dbReference>
<dbReference type="Pfam" id="PF00657">
    <property type="entry name" value="Lipase_GDSL"/>
    <property type="match status" value="1"/>
</dbReference>
<reference evidence="5" key="1">
    <citation type="journal article" date="2023" name="bioRxiv">
        <title>Improved chromosome-level genome assembly for marigold (Tagetes erecta).</title>
        <authorList>
            <person name="Jiang F."/>
            <person name="Yuan L."/>
            <person name="Wang S."/>
            <person name="Wang H."/>
            <person name="Xu D."/>
            <person name="Wang A."/>
            <person name="Fan W."/>
        </authorList>
    </citation>
    <scope>NUCLEOTIDE SEQUENCE</scope>
    <source>
        <strain evidence="5">WSJ</strain>
        <tissue evidence="5">Leaf</tissue>
    </source>
</reference>